<dbReference type="RefSeq" id="WP_118844061.1">
    <property type="nucleotide sequence ID" value="NZ_CP032090.1"/>
</dbReference>
<organism evidence="1 2">
    <name type="scientific">Pseudoalteromonas lipolytica</name>
    <dbReference type="NCBI Taxonomy" id="570156"/>
    <lineage>
        <taxon>Bacteria</taxon>
        <taxon>Pseudomonadati</taxon>
        <taxon>Pseudomonadota</taxon>
        <taxon>Gammaproteobacteria</taxon>
        <taxon>Alteromonadales</taxon>
        <taxon>Pseudoalteromonadaceae</taxon>
        <taxon>Pseudoalteromonas</taxon>
    </lineage>
</organism>
<proteinExistence type="predicted"/>
<dbReference type="GeneID" id="99504636"/>
<reference evidence="1 2" key="1">
    <citation type="submission" date="2018-08" db="EMBL/GenBank/DDBJ databases">
        <title>Draft genome sequence of Pseudoalteromonas donghaensis HJ51.</title>
        <authorList>
            <person name="Oh J."/>
            <person name="Roh D."/>
        </authorList>
    </citation>
    <scope>NUCLEOTIDE SEQUENCE [LARGE SCALE GENOMIC DNA]</scope>
    <source>
        <strain evidence="1 2">HJ51</strain>
    </source>
</reference>
<evidence type="ECO:0008006" key="3">
    <source>
        <dbReference type="Google" id="ProtNLM"/>
    </source>
</evidence>
<dbReference type="KEGG" id="pdj:D0907_04125"/>
<dbReference type="AlphaFoldDB" id="A0AAD0WBU0"/>
<sequence length="123" mass="13567">MHVLNRVALTKLVTCSVLSIALLSGCKSTKSEHQQYTELQRSFSYEAYSGVSDTSVDTIAYGYKTLQKERLKQVGEIEPTLTHAMMSYILSMGLSNDFAIAESDLALAKATDIRGKYLAYSAQ</sequence>
<name>A0AAD0WBU0_9GAMM</name>
<protein>
    <recommendedName>
        <fullName evidence="3">Lipoprotein</fullName>
    </recommendedName>
</protein>
<gene>
    <name evidence="1" type="ORF">D0907_04125</name>
</gene>
<evidence type="ECO:0000313" key="2">
    <source>
        <dbReference type="Proteomes" id="UP000264605"/>
    </source>
</evidence>
<dbReference type="EMBL" id="CP032090">
    <property type="protein sequence ID" value="AXV64525.1"/>
    <property type="molecule type" value="Genomic_DNA"/>
</dbReference>
<evidence type="ECO:0000313" key="1">
    <source>
        <dbReference type="EMBL" id="AXV64525.1"/>
    </source>
</evidence>
<dbReference type="Proteomes" id="UP000264605">
    <property type="component" value="Chromosome"/>
</dbReference>
<accession>A0AAD0WBU0</accession>
<dbReference type="PROSITE" id="PS51257">
    <property type="entry name" value="PROKAR_LIPOPROTEIN"/>
    <property type="match status" value="1"/>
</dbReference>